<protein>
    <submittedName>
        <fullName evidence="2">Uncharacterized protein</fullName>
    </submittedName>
</protein>
<proteinExistence type="predicted"/>
<keyword evidence="3" id="KW-1185">Reference proteome</keyword>
<evidence type="ECO:0000313" key="2">
    <source>
        <dbReference type="EMBL" id="KQC85690.1"/>
    </source>
</evidence>
<gene>
    <name evidence="2" type="ORF">APZ18_00305</name>
</gene>
<dbReference type="Proteomes" id="UP000050833">
    <property type="component" value="Unassembled WGS sequence"/>
</dbReference>
<dbReference type="EMBL" id="LLKB01000001">
    <property type="protein sequence ID" value="KQC85690.1"/>
    <property type="molecule type" value="Genomic_DNA"/>
</dbReference>
<feature type="region of interest" description="Disordered" evidence="1">
    <location>
        <begin position="1"/>
        <end position="21"/>
    </location>
</feature>
<sequence length="69" mass="7936">MTPAKPSEDARPTYNEDDYESAGSPVALTFEYGLVNDFLSEWCEIKTKLNNGEISPNEYFEWKITWPQA</sequence>
<comment type="caution">
    <text evidence="2">The sequence shown here is derived from an EMBL/GenBank/DDBJ whole genome shotgun (WGS) entry which is preliminary data.</text>
</comment>
<feature type="compositionally biased region" description="Basic and acidic residues" evidence="1">
    <location>
        <begin position="1"/>
        <end position="11"/>
    </location>
</feature>
<accession>A0AAW3JU81</accession>
<dbReference type="RefSeq" id="WP_055940439.1">
    <property type="nucleotide sequence ID" value="NZ_JAQDCV010000006.1"/>
</dbReference>
<evidence type="ECO:0000256" key="1">
    <source>
        <dbReference type="SAM" id="MobiDB-lite"/>
    </source>
</evidence>
<organism evidence="2 3">
    <name type="scientific">Butyribacter intestini</name>
    <dbReference type="NCBI Taxonomy" id="1703332"/>
    <lineage>
        <taxon>Bacteria</taxon>
        <taxon>Bacillati</taxon>
        <taxon>Bacillota</taxon>
        <taxon>Clostridia</taxon>
        <taxon>Lachnospirales</taxon>
        <taxon>Lachnospiraceae</taxon>
        <taxon>Butyribacter</taxon>
    </lineage>
</organism>
<dbReference type="AlphaFoldDB" id="A0AAW3JU81"/>
<reference evidence="2 3" key="1">
    <citation type="submission" date="2015-10" db="EMBL/GenBank/DDBJ databases">
        <title>Butyribacter intestini gen. nov., sp. nov., a butyric acid-producing bacterium of the family Lachnospiraceae isolated from the human faeces.</title>
        <authorList>
            <person name="Zou Y."/>
            <person name="Xue W."/>
            <person name="Luo G."/>
            <person name="Lv M."/>
        </authorList>
    </citation>
    <scope>NUCLEOTIDE SEQUENCE [LARGE SCALE GENOMIC DNA]</scope>
    <source>
        <strain evidence="2 3">TF01-11</strain>
    </source>
</reference>
<name>A0AAW3JU81_9FIRM</name>
<evidence type="ECO:0000313" key="3">
    <source>
        <dbReference type="Proteomes" id="UP000050833"/>
    </source>
</evidence>